<evidence type="ECO:0000256" key="5">
    <source>
        <dbReference type="ARBA" id="ARBA00022670"/>
    </source>
</evidence>
<keyword evidence="10" id="KW-0007">Acetylation</keyword>
<dbReference type="CDD" id="cd00032">
    <property type="entry name" value="CASc"/>
    <property type="match status" value="1"/>
</dbReference>
<dbReference type="GO" id="GO:0051604">
    <property type="term" value="P:protein maturation"/>
    <property type="evidence" value="ECO:0007669"/>
    <property type="project" value="UniProtKB-ARBA"/>
</dbReference>
<keyword evidence="20" id="KW-1185">Reference proteome</keyword>
<dbReference type="PROSITE" id="PS50207">
    <property type="entry name" value="CASPASE_P10"/>
    <property type="match status" value="1"/>
</dbReference>
<dbReference type="Gene3D" id="3.30.70.1470">
    <property type="entry name" value="Caspase-like"/>
    <property type="match status" value="1"/>
</dbReference>
<dbReference type="InterPro" id="IPR011600">
    <property type="entry name" value="Pept_C14_caspase"/>
</dbReference>
<proteinExistence type="inferred from homology"/>
<reference evidence="19 20" key="1">
    <citation type="journal article" date="2018" name="Nat. Ecol. Evol.">
        <title>Shark genomes provide insights into elasmobranch evolution and the origin of vertebrates.</title>
        <authorList>
            <person name="Hara Y"/>
            <person name="Yamaguchi K"/>
            <person name="Onimaru K"/>
            <person name="Kadota M"/>
            <person name="Koyanagi M"/>
            <person name="Keeley SD"/>
            <person name="Tatsumi K"/>
            <person name="Tanaka K"/>
            <person name="Motone F"/>
            <person name="Kageyama Y"/>
            <person name="Nozu R"/>
            <person name="Adachi N"/>
            <person name="Nishimura O"/>
            <person name="Nakagawa R"/>
            <person name="Tanegashima C"/>
            <person name="Kiyatake I"/>
            <person name="Matsumoto R"/>
            <person name="Murakumo K"/>
            <person name="Nishida K"/>
            <person name="Terakita A"/>
            <person name="Kuratani S"/>
            <person name="Sato K"/>
            <person name="Hyodo S Kuraku.S."/>
        </authorList>
    </citation>
    <scope>NUCLEOTIDE SEQUENCE [LARGE SCALE GENOMIC DNA]</scope>
</reference>
<name>A0A401PZ44_SCYTO</name>
<sequence>MADKGTMSGGDTVDAKSSTVYEGKKQKQHIDDAPVVDAVPGTYMKYNMNFEHTGMCIIFNNKNFHPRTGMSKRNGTDVDAGNLIKTFQKLGFHTMIHNDQTCDEMVEKLQNAAMSDYSQMASFVCIFLSHGDDGKLYGTDGVQELKELTSIFRGDRCRSLVGKPKLFFIQACRGTEFDAGVETDSVQEGNDTPLSKIPIEADFLYAYSTAPGYYSWRNTGNGSWFIQSLCHILNSYGKELEIMQLLTRVNYKVALEFESSTNTVACNEKKQIPCIVSMLTKELYFSH</sequence>
<evidence type="ECO:0000256" key="12">
    <source>
        <dbReference type="ARBA" id="ARBA00036189"/>
    </source>
</evidence>
<evidence type="ECO:0000259" key="17">
    <source>
        <dbReference type="PROSITE" id="PS50207"/>
    </source>
</evidence>
<dbReference type="GO" id="GO:0005737">
    <property type="term" value="C:cytoplasm"/>
    <property type="evidence" value="ECO:0007669"/>
    <property type="project" value="UniProtKB-SubCell"/>
</dbReference>
<evidence type="ECO:0000256" key="6">
    <source>
        <dbReference type="ARBA" id="ARBA00022703"/>
    </source>
</evidence>
<dbReference type="PANTHER" id="PTHR10454:SF198">
    <property type="entry name" value="CASPASE-3"/>
    <property type="match status" value="1"/>
</dbReference>
<dbReference type="EC" id="3.4.22.56" evidence="13"/>
<feature type="region of interest" description="Disordered" evidence="16">
    <location>
        <begin position="1"/>
        <end position="27"/>
    </location>
</feature>
<protein>
    <recommendedName>
        <fullName evidence="14">Caspase-3</fullName>
        <ecNumber evidence="13">3.4.22.56</ecNumber>
    </recommendedName>
</protein>
<dbReference type="GO" id="GO:0097194">
    <property type="term" value="P:execution phase of apoptosis"/>
    <property type="evidence" value="ECO:0007669"/>
    <property type="project" value="UniProtKB-ARBA"/>
</dbReference>
<keyword evidence="3" id="KW-0963">Cytoplasm</keyword>
<dbReference type="GO" id="GO:0043525">
    <property type="term" value="P:positive regulation of neuron apoptotic process"/>
    <property type="evidence" value="ECO:0007669"/>
    <property type="project" value="TreeGrafter"/>
</dbReference>
<evidence type="ECO:0000256" key="7">
    <source>
        <dbReference type="ARBA" id="ARBA00022801"/>
    </source>
</evidence>
<dbReference type="InterPro" id="IPR001309">
    <property type="entry name" value="Pept_C14_p20"/>
</dbReference>
<feature type="domain" description="Caspase family p10" evidence="17">
    <location>
        <begin position="193"/>
        <end position="287"/>
    </location>
</feature>
<dbReference type="Pfam" id="PF00656">
    <property type="entry name" value="Peptidase_C14"/>
    <property type="match status" value="1"/>
</dbReference>
<dbReference type="GO" id="GO:0031264">
    <property type="term" value="C:death-inducing signaling complex"/>
    <property type="evidence" value="ECO:0007669"/>
    <property type="project" value="TreeGrafter"/>
</dbReference>
<comment type="caution">
    <text evidence="19">The sequence shown here is derived from an EMBL/GenBank/DDBJ whole genome shotgun (WGS) entry which is preliminary data.</text>
</comment>
<dbReference type="EMBL" id="BFAA01014410">
    <property type="protein sequence ID" value="GCB78427.1"/>
    <property type="molecule type" value="Genomic_DNA"/>
</dbReference>
<comment type="subcellular location">
    <subcellularLocation>
        <location evidence="1">Cytoplasm</location>
    </subcellularLocation>
</comment>
<evidence type="ECO:0000313" key="19">
    <source>
        <dbReference type="EMBL" id="GCB78427.1"/>
    </source>
</evidence>
<dbReference type="PANTHER" id="PTHR10454">
    <property type="entry name" value="CASPASE"/>
    <property type="match status" value="1"/>
</dbReference>
<dbReference type="GO" id="GO:0030218">
    <property type="term" value="P:erythrocyte differentiation"/>
    <property type="evidence" value="ECO:0007669"/>
    <property type="project" value="TreeGrafter"/>
</dbReference>
<evidence type="ECO:0000256" key="3">
    <source>
        <dbReference type="ARBA" id="ARBA00022490"/>
    </source>
</evidence>
<evidence type="ECO:0000259" key="18">
    <source>
        <dbReference type="PROSITE" id="PS50208"/>
    </source>
</evidence>
<evidence type="ECO:0000256" key="9">
    <source>
        <dbReference type="ARBA" id="ARBA00022843"/>
    </source>
</evidence>
<dbReference type="OrthoDB" id="6116485at2759"/>
<evidence type="ECO:0000256" key="2">
    <source>
        <dbReference type="ARBA" id="ARBA00010134"/>
    </source>
</evidence>
<evidence type="ECO:0000256" key="10">
    <source>
        <dbReference type="ARBA" id="ARBA00022990"/>
    </source>
</evidence>
<dbReference type="SMART" id="SM00115">
    <property type="entry name" value="CASc"/>
    <property type="match status" value="1"/>
</dbReference>
<evidence type="ECO:0000256" key="4">
    <source>
        <dbReference type="ARBA" id="ARBA00022553"/>
    </source>
</evidence>
<comment type="similarity">
    <text evidence="2 15">Belongs to the peptidase C14A family.</text>
</comment>
<dbReference type="STRING" id="75743.A0A401PZ44"/>
<dbReference type="Proteomes" id="UP000288216">
    <property type="component" value="Unassembled WGS sequence"/>
</dbReference>
<evidence type="ECO:0000256" key="16">
    <source>
        <dbReference type="SAM" id="MobiDB-lite"/>
    </source>
</evidence>
<evidence type="ECO:0000256" key="11">
    <source>
        <dbReference type="ARBA" id="ARBA00023145"/>
    </source>
</evidence>
<dbReference type="Gene3D" id="3.40.50.1460">
    <property type="match status" value="1"/>
</dbReference>
<dbReference type="GO" id="GO:0004197">
    <property type="term" value="F:cysteine-type endopeptidase activity"/>
    <property type="evidence" value="ECO:0007669"/>
    <property type="project" value="InterPro"/>
</dbReference>
<organism evidence="19 20">
    <name type="scientific">Scyliorhinus torazame</name>
    <name type="common">Cloudy catshark</name>
    <name type="synonym">Catulus torazame</name>
    <dbReference type="NCBI Taxonomy" id="75743"/>
    <lineage>
        <taxon>Eukaryota</taxon>
        <taxon>Metazoa</taxon>
        <taxon>Chordata</taxon>
        <taxon>Craniata</taxon>
        <taxon>Vertebrata</taxon>
        <taxon>Chondrichthyes</taxon>
        <taxon>Elasmobranchii</taxon>
        <taxon>Galeomorphii</taxon>
        <taxon>Galeoidea</taxon>
        <taxon>Carcharhiniformes</taxon>
        <taxon>Scyliorhinidae</taxon>
        <taxon>Scyliorhinus</taxon>
    </lineage>
</organism>
<dbReference type="InterPro" id="IPR029030">
    <property type="entry name" value="Caspase-like_dom_sf"/>
</dbReference>
<dbReference type="InterPro" id="IPR033139">
    <property type="entry name" value="Caspase_cys_AS"/>
</dbReference>
<dbReference type="PROSITE" id="PS50208">
    <property type="entry name" value="CASPASE_P20"/>
    <property type="match status" value="1"/>
</dbReference>
<dbReference type="InterPro" id="IPR015917">
    <property type="entry name" value="Pept_C14A"/>
</dbReference>
<dbReference type="PROSITE" id="PS01122">
    <property type="entry name" value="CASPASE_CYS"/>
    <property type="match status" value="1"/>
</dbReference>
<gene>
    <name evidence="19" type="ORF">scyTo_0019409</name>
</gene>
<keyword evidence="4" id="KW-0597">Phosphoprotein</keyword>
<evidence type="ECO:0000256" key="8">
    <source>
        <dbReference type="ARBA" id="ARBA00022807"/>
    </source>
</evidence>
<dbReference type="InterPro" id="IPR002398">
    <property type="entry name" value="Pept_C14"/>
</dbReference>
<dbReference type="GO" id="GO:0030216">
    <property type="term" value="P:keratinocyte differentiation"/>
    <property type="evidence" value="ECO:0007669"/>
    <property type="project" value="TreeGrafter"/>
</dbReference>
<evidence type="ECO:0000256" key="15">
    <source>
        <dbReference type="RuleBase" id="RU003971"/>
    </source>
</evidence>
<evidence type="ECO:0000256" key="1">
    <source>
        <dbReference type="ARBA" id="ARBA00004496"/>
    </source>
</evidence>
<feature type="domain" description="Caspase family p20" evidence="18">
    <location>
        <begin position="52"/>
        <end position="176"/>
    </location>
</feature>
<dbReference type="GO" id="GO:0030182">
    <property type="term" value="P:neuron differentiation"/>
    <property type="evidence" value="ECO:0007669"/>
    <property type="project" value="TreeGrafter"/>
</dbReference>
<dbReference type="OMA" id="WHYFTAT"/>
<keyword evidence="8" id="KW-0788">Thiol protease</keyword>
<dbReference type="InterPro" id="IPR002138">
    <property type="entry name" value="Pept_C14_p10"/>
</dbReference>
<dbReference type="FunFam" id="3.40.50.1460:FF:000001">
    <property type="entry name" value="Caspase-3 preproprotein"/>
    <property type="match status" value="1"/>
</dbReference>
<evidence type="ECO:0000256" key="13">
    <source>
        <dbReference type="ARBA" id="ARBA00038900"/>
    </source>
</evidence>
<keyword evidence="5" id="KW-0645">Protease</keyword>
<keyword evidence="9" id="KW-0832">Ubl conjugation</keyword>
<comment type="catalytic activity">
    <reaction evidence="12">
        <text>Strict requirement for an Asp residue at positions P1 and P4. It has a preferred cleavage sequence of Asp-Xaa-Xaa-Asp-|- with a hydrophobic amino-acid residue at P2 and a hydrophilic amino-acid residue at P3, although Val or Ala are also accepted at this position.</text>
        <dbReference type="EC" id="3.4.22.56"/>
    </reaction>
</comment>
<evidence type="ECO:0000256" key="14">
    <source>
        <dbReference type="ARBA" id="ARBA00039708"/>
    </source>
</evidence>
<dbReference type="AlphaFoldDB" id="A0A401PZ44"/>
<evidence type="ECO:0000313" key="20">
    <source>
        <dbReference type="Proteomes" id="UP000288216"/>
    </source>
</evidence>
<keyword evidence="11" id="KW-0865">Zymogen</keyword>
<keyword evidence="6" id="KW-0053">Apoptosis</keyword>
<dbReference type="PRINTS" id="PR00376">
    <property type="entry name" value="IL1BCENZYME"/>
</dbReference>
<dbReference type="GO" id="GO:0006508">
    <property type="term" value="P:proteolysis"/>
    <property type="evidence" value="ECO:0007669"/>
    <property type="project" value="UniProtKB-KW"/>
</dbReference>
<dbReference type="FunFam" id="3.30.70.1470:FF:000002">
    <property type="entry name" value="Caspase-3"/>
    <property type="match status" value="1"/>
</dbReference>
<keyword evidence="7" id="KW-0378">Hydrolase</keyword>
<dbReference type="SUPFAM" id="SSF52129">
    <property type="entry name" value="Caspase-like"/>
    <property type="match status" value="1"/>
</dbReference>
<accession>A0A401PZ44</accession>